<dbReference type="STRING" id="1069081.SAMN05660197_1013"/>
<proteinExistence type="inferred from homology"/>
<dbReference type="InterPro" id="IPR019199">
    <property type="entry name" value="Virulence_VapD/CRISPR_Cas2"/>
</dbReference>
<gene>
    <name evidence="9" type="primary">cas2</name>
    <name evidence="10" type="ORF">SAMN05660197_1013</name>
</gene>
<keyword evidence="6 9" id="KW-0378">Hydrolase</keyword>
<evidence type="ECO:0000256" key="7">
    <source>
        <dbReference type="ARBA" id="ARBA00022842"/>
    </source>
</evidence>
<evidence type="ECO:0000256" key="8">
    <source>
        <dbReference type="ARBA" id="ARBA00023118"/>
    </source>
</evidence>
<dbReference type="GO" id="GO:0051607">
    <property type="term" value="P:defense response to virus"/>
    <property type="evidence" value="ECO:0007669"/>
    <property type="project" value="UniProtKB-UniRule"/>
</dbReference>
<dbReference type="PANTHER" id="PTHR34405:SF3">
    <property type="entry name" value="CRISPR-ASSOCIATED ENDORIBONUCLEASE CAS2 3"/>
    <property type="match status" value="1"/>
</dbReference>
<dbReference type="PANTHER" id="PTHR34405">
    <property type="entry name" value="CRISPR-ASSOCIATED ENDORIBONUCLEASE CAS2"/>
    <property type="match status" value="1"/>
</dbReference>
<keyword evidence="8 9" id="KW-0051">Antiviral defense</keyword>
<dbReference type="InterPro" id="IPR021127">
    <property type="entry name" value="CRISPR_associated_Cas2"/>
</dbReference>
<evidence type="ECO:0000256" key="3">
    <source>
        <dbReference type="ARBA" id="ARBA00022722"/>
    </source>
</evidence>
<comment type="subunit">
    <text evidence="9">Homodimer, forms a heterotetramer with a Cas1 homodimer.</text>
</comment>
<evidence type="ECO:0000256" key="4">
    <source>
        <dbReference type="ARBA" id="ARBA00022723"/>
    </source>
</evidence>
<organism evidence="10 11">
    <name type="scientific">Nitratiruptor tergarcus DSM 16512</name>
    <dbReference type="NCBI Taxonomy" id="1069081"/>
    <lineage>
        <taxon>Bacteria</taxon>
        <taxon>Pseudomonadati</taxon>
        <taxon>Campylobacterota</taxon>
        <taxon>Epsilonproteobacteria</taxon>
        <taxon>Nautiliales</taxon>
        <taxon>Nitratiruptoraceae</taxon>
        <taxon>Nitratiruptor</taxon>
    </lineage>
</organism>
<dbReference type="Pfam" id="PF09827">
    <property type="entry name" value="CRISPR_Cas2"/>
    <property type="match status" value="1"/>
</dbReference>
<comment type="cofactor">
    <cofactor evidence="1 9">
        <name>Mg(2+)</name>
        <dbReference type="ChEBI" id="CHEBI:18420"/>
    </cofactor>
</comment>
<keyword evidence="3 9" id="KW-0540">Nuclease</keyword>
<dbReference type="NCBIfam" id="TIGR01573">
    <property type="entry name" value="cas2"/>
    <property type="match status" value="1"/>
</dbReference>
<dbReference type="Gene3D" id="3.30.70.240">
    <property type="match status" value="1"/>
</dbReference>
<dbReference type="CDD" id="cd09725">
    <property type="entry name" value="Cas2_I_II_III"/>
    <property type="match status" value="1"/>
</dbReference>
<evidence type="ECO:0000256" key="2">
    <source>
        <dbReference type="ARBA" id="ARBA00009959"/>
    </source>
</evidence>
<name>A0A1W1WSB0_9BACT</name>
<dbReference type="HAMAP" id="MF_01471">
    <property type="entry name" value="Cas2"/>
    <property type="match status" value="1"/>
</dbReference>
<evidence type="ECO:0000313" key="10">
    <source>
        <dbReference type="EMBL" id="SMC09208.1"/>
    </source>
</evidence>
<comment type="function">
    <text evidence="9">CRISPR (clustered regularly interspaced short palindromic repeat), is an adaptive immune system that provides protection against mobile genetic elements (viruses, transposable elements and conjugative plasmids). CRISPR clusters contain sequences complementary to antecedent mobile elements and target invading nucleic acids. CRISPR clusters are transcribed and processed into CRISPR RNA (crRNA). Functions as a ssRNA-specific endoribonuclease. Involved in the integration of spacer DNA into the CRISPR cassette.</text>
</comment>
<keyword evidence="4 9" id="KW-0479">Metal-binding</keyword>
<evidence type="ECO:0000256" key="1">
    <source>
        <dbReference type="ARBA" id="ARBA00001946"/>
    </source>
</evidence>
<keyword evidence="5 9" id="KW-0255">Endonuclease</keyword>
<dbReference type="GO" id="GO:0016787">
    <property type="term" value="F:hydrolase activity"/>
    <property type="evidence" value="ECO:0007669"/>
    <property type="project" value="UniProtKB-KW"/>
</dbReference>
<dbReference type="Proteomes" id="UP000192602">
    <property type="component" value="Unassembled WGS sequence"/>
</dbReference>
<feature type="binding site" evidence="9">
    <location>
        <position position="11"/>
    </location>
    <ligand>
        <name>Mg(2+)</name>
        <dbReference type="ChEBI" id="CHEBI:18420"/>
        <note>catalytic</note>
    </ligand>
</feature>
<evidence type="ECO:0000256" key="5">
    <source>
        <dbReference type="ARBA" id="ARBA00022759"/>
    </source>
</evidence>
<dbReference type="RefSeq" id="WP_084275447.1">
    <property type="nucleotide sequence ID" value="NZ_AP026671.1"/>
</dbReference>
<dbReference type="SUPFAM" id="SSF143430">
    <property type="entry name" value="TTP0101/SSO1404-like"/>
    <property type="match status" value="1"/>
</dbReference>
<dbReference type="AlphaFoldDB" id="A0A1W1WSB0"/>
<dbReference type="OrthoDB" id="9798176at2"/>
<dbReference type="GO" id="GO:0004521">
    <property type="term" value="F:RNA endonuclease activity"/>
    <property type="evidence" value="ECO:0007669"/>
    <property type="project" value="InterPro"/>
</dbReference>
<sequence>MKRSDYLICYDISNPKRLRKIAKLLEQECIRIQYSIFLAKKATKEEIYAIADKLTELIDPDEDDVRIYKIKDHGIYMGVAYDLKEIFLIR</sequence>
<keyword evidence="7 9" id="KW-0460">Magnesium</keyword>
<keyword evidence="11" id="KW-1185">Reference proteome</keyword>
<evidence type="ECO:0000313" key="11">
    <source>
        <dbReference type="Proteomes" id="UP000192602"/>
    </source>
</evidence>
<evidence type="ECO:0000256" key="6">
    <source>
        <dbReference type="ARBA" id="ARBA00022801"/>
    </source>
</evidence>
<dbReference type="EMBL" id="FWWZ01000001">
    <property type="protein sequence ID" value="SMC09208.1"/>
    <property type="molecule type" value="Genomic_DNA"/>
</dbReference>
<evidence type="ECO:0000256" key="9">
    <source>
        <dbReference type="HAMAP-Rule" id="MF_01471"/>
    </source>
</evidence>
<dbReference type="GO" id="GO:0046872">
    <property type="term" value="F:metal ion binding"/>
    <property type="evidence" value="ECO:0007669"/>
    <property type="project" value="UniProtKB-UniRule"/>
</dbReference>
<reference evidence="11" key="1">
    <citation type="submission" date="2017-04" db="EMBL/GenBank/DDBJ databases">
        <authorList>
            <person name="Varghese N."/>
            <person name="Submissions S."/>
        </authorList>
    </citation>
    <scope>NUCLEOTIDE SEQUENCE [LARGE SCALE GENOMIC DNA]</scope>
    <source>
        <strain evidence="11">DSM 16512</strain>
    </source>
</reference>
<dbReference type="GO" id="GO:0043571">
    <property type="term" value="P:maintenance of CRISPR repeat elements"/>
    <property type="evidence" value="ECO:0007669"/>
    <property type="project" value="UniProtKB-UniRule"/>
</dbReference>
<accession>A0A1W1WSB0</accession>
<protein>
    <recommendedName>
        <fullName evidence="9">CRISPR-associated endoribonuclease Cas2</fullName>
        <ecNumber evidence="9">3.1.-.-</ecNumber>
    </recommendedName>
</protein>
<dbReference type="EC" id="3.1.-.-" evidence="9"/>
<comment type="similarity">
    <text evidence="2 9">Belongs to the CRISPR-associated endoribonuclease Cas2 protein family.</text>
</comment>